<evidence type="ECO:0000313" key="2">
    <source>
        <dbReference type="Proteomes" id="UP000465304"/>
    </source>
</evidence>
<name>A0A7I9ZHM5_9MYCO</name>
<reference evidence="1 2" key="1">
    <citation type="journal article" date="2019" name="Emerg. Microbes Infect.">
        <title>Comprehensive subspecies identification of 175 nontuberculous mycobacteria species based on 7547 genomic profiles.</title>
        <authorList>
            <person name="Matsumoto Y."/>
            <person name="Kinjo T."/>
            <person name="Motooka D."/>
            <person name="Nabeya D."/>
            <person name="Jung N."/>
            <person name="Uechi K."/>
            <person name="Horii T."/>
            <person name="Iida T."/>
            <person name="Fujita J."/>
            <person name="Nakamura S."/>
        </authorList>
    </citation>
    <scope>NUCLEOTIDE SEQUENCE [LARGE SCALE GENOMIC DNA]</scope>
    <source>
        <strain evidence="1 2">JCM 30996</strain>
    </source>
</reference>
<sequence length="127" mass="14288">MLTANLPQGREHPTGVPCVGDVFWLDTSACYGDDIKPTRPAVVLRPAIFGILPEVLVLVRTSAEEFPSEYVKHDRDPTIGLDRDGIFPKNYQRRVDQRFFAMPMYASYQGTLGDPHLTQLLRMVGLL</sequence>
<protein>
    <recommendedName>
        <fullName evidence="3">Type II toxin-antitoxin system PemK/MazF family toxin</fullName>
    </recommendedName>
</protein>
<dbReference type="Proteomes" id="UP000465304">
    <property type="component" value="Unassembled WGS sequence"/>
</dbReference>
<keyword evidence="2" id="KW-1185">Reference proteome</keyword>
<gene>
    <name evidence="1" type="ORF">MHIP_10040</name>
</gene>
<evidence type="ECO:0000313" key="1">
    <source>
        <dbReference type="EMBL" id="GFH00521.1"/>
    </source>
</evidence>
<proteinExistence type="predicted"/>
<accession>A0A7I9ZHM5</accession>
<evidence type="ECO:0008006" key="3">
    <source>
        <dbReference type="Google" id="ProtNLM"/>
    </source>
</evidence>
<dbReference type="SUPFAM" id="SSF50118">
    <property type="entry name" value="Cell growth inhibitor/plasmid maintenance toxic component"/>
    <property type="match status" value="1"/>
</dbReference>
<dbReference type="EMBL" id="BLLB01000002">
    <property type="protein sequence ID" value="GFH00521.1"/>
    <property type="molecule type" value="Genomic_DNA"/>
</dbReference>
<organism evidence="1 2">
    <name type="scientific">Mycolicibacterium hippocampi</name>
    <dbReference type="NCBI Taxonomy" id="659824"/>
    <lineage>
        <taxon>Bacteria</taxon>
        <taxon>Bacillati</taxon>
        <taxon>Actinomycetota</taxon>
        <taxon>Actinomycetes</taxon>
        <taxon>Mycobacteriales</taxon>
        <taxon>Mycobacteriaceae</taxon>
        <taxon>Mycolicibacterium</taxon>
    </lineage>
</organism>
<comment type="caution">
    <text evidence="1">The sequence shown here is derived from an EMBL/GenBank/DDBJ whole genome shotgun (WGS) entry which is preliminary data.</text>
</comment>
<dbReference type="AlphaFoldDB" id="A0A7I9ZHM5"/>